<dbReference type="Pfam" id="PF01022">
    <property type="entry name" value="HTH_5"/>
    <property type="match status" value="1"/>
</dbReference>
<keyword evidence="7" id="KW-1185">Reference proteome</keyword>
<dbReference type="InterPro" id="IPR051011">
    <property type="entry name" value="Metal_resp_trans_reg"/>
</dbReference>
<feature type="compositionally biased region" description="Basic residues" evidence="4">
    <location>
        <begin position="51"/>
        <end position="65"/>
    </location>
</feature>
<evidence type="ECO:0000313" key="7">
    <source>
        <dbReference type="Proteomes" id="UP000463857"/>
    </source>
</evidence>
<dbReference type="Gene3D" id="1.10.10.10">
    <property type="entry name" value="Winged helix-like DNA-binding domain superfamily/Winged helix DNA-binding domain"/>
    <property type="match status" value="1"/>
</dbReference>
<dbReference type="KEGG" id="eke:EK0264_02815"/>
<evidence type="ECO:0000256" key="3">
    <source>
        <dbReference type="ARBA" id="ARBA00023163"/>
    </source>
</evidence>
<feature type="region of interest" description="Disordered" evidence="4">
    <location>
        <begin position="1"/>
        <end position="27"/>
    </location>
</feature>
<dbReference type="CDD" id="cd00090">
    <property type="entry name" value="HTH_ARSR"/>
    <property type="match status" value="1"/>
</dbReference>
<proteinExistence type="predicted"/>
<dbReference type="Proteomes" id="UP000463857">
    <property type="component" value="Chromosome"/>
</dbReference>
<evidence type="ECO:0000256" key="4">
    <source>
        <dbReference type="SAM" id="MobiDB-lite"/>
    </source>
</evidence>
<feature type="compositionally biased region" description="Basic residues" evidence="4">
    <location>
        <begin position="193"/>
        <end position="209"/>
    </location>
</feature>
<feature type="region of interest" description="Disordered" evidence="4">
    <location>
        <begin position="154"/>
        <end position="245"/>
    </location>
</feature>
<dbReference type="InParanoid" id="A0A7L4YTJ5"/>
<feature type="domain" description="HTH arsR-type" evidence="5">
    <location>
        <begin position="341"/>
        <end position="436"/>
    </location>
</feature>
<evidence type="ECO:0000256" key="1">
    <source>
        <dbReference type="ARBA" id="ARBA00023015"/>
    </source>
</evidence>
<reference evidence="6 7" key="1">
    <citation type="journal article" date="2018" name="Int. J. Syst. Evol. Microbiol.">
        <title>Epidermidibacterium keratini gen. nov., sp. nov., a member of the family Sporichthyaceae, isolated from keratin epidermis.</title>
        <authorList>
            <person name="Lee D.G."/>
            <person name="Trujillo M.E."/>
            <person name="Kang S."/>
            <person name="Nam J.J."/>
            <person name="Kim Y.J."/>
        </authorList>
    </citation>
    <scope>NUCLEOTIDE SEQUENCE [LARGE SCALE GENOMIC DNA]</scope>
    <source>
        <strain evidence="6 7">EPI-7</strain>
    </source>
</reference>
<dbReference type="GO" id="GO:0003677">
    <property type="term" value="F:DNA binding"/>
    <property type="evidence" value="ECO:0007669"/>
    <property type="project" value="UniProtKB-KW"/>
</dbReference>
<keyword evidence="3" id="KW-0804">Transcription</keyword>
<dbReference type="NCBIfam" id="NF033788">
    <property type="entry name" value="HTH_metalloreg"/>
    <property type="match status" value="1"/>
</dbReference>
<feature type="region of interest" description="Disordered" evidence="4">
    <location>
        <begin position="42"/>
        <end position="81"/>
    </location>
</feature>
<evidence type="ECO:0000259" key="5">
    <source>
        <dbReference type="PROSITE" id="PS50987"/>
    </source>
</evidence>
<dbReference type="PROSITE" id="PS50987">
    <property type="entry name" value="HTH_ARSR_2"/>
    <property type="match status" value="1"/>
</dbReference>
<dbReference type="PANTHER" id="PTHR43132">
    <property type="entry name" value="ARSENICAL RESISTANCE OPERON REPRESSOR ARSR-RELATED"/>
    <property type="match status" value="1"/>
</dbReference>
<dbReference type="AlphaFoldDB" id="A0A7L4YTJ5"/>
<organism evidence="6 7">
    <name type="scientific">Epidermidibacterium keratini</name>
    <dbReference type="NCBI Taxonomy" id="1891644"/>
    <lineage>
        <taxon>Bacteria</taxon>
        <taxon>Bacillati</taxon>
        <taxon>Actinomycetota</taxon>
        <taxon>Actinomycetes</taxon>
        <taxon>Sporichthyales</taxon>
        <taxon>Sporichthyaceae</taxon>
        <taxon>Epidermidibacterium</taxon>
    </lineage>
</organism>
<evidence type="ECO:0000313" key="6">
    <source>
        <dbReference type="EMBL" id="QHC02244.1"/>
    </source>
</evidence>
<protein>
    <submittedName>
        <fullName evidence="6">Metalloregulator ArsR/SmtB family transcription factor</fullName>
    </submittedName>
</protein>
<sequence>MTTRRRPTCRGPPRTSALRGRRGDEPQCPAERACRLARPVQPAHLHAARADRRRTRRHVRARGRGLPRATTHVAARRRHRTHRVCWRRGRHLVRYVAGANRRARVGRRRGHRRARPLAGEDQWRYRSGDPLLRRHRDGHAVDLDQRLRDEPDPRVLVRTDLHSARRRAGDDGRARGRRTRHHRRAAQGALQRQQRRGLRPGQRRTRRLAQRAPRDHRRDDDHHRDARGGSAADQRDDGAASRGHVADRALVLRHDLRGDHARRRAVNERGRAVVAAGRRSWRAHRRTRDRRILRGGAAGSTAKSHLTTPAPLVCCKKDTVDSAPTDHVTHDVVPELHSSRGDSAAFVAAGELLKALAAPIRAHLVSLLDEHGPLCVHELVESLNVAQPLVSQHLRILRAAGVVVGDRHGREVRYRLADEHIAHIVADAVLHSQEDRR</sequence>
<dbReference type="InterPro" id="IPR001845">
    <property type="entry name" value="HTH_ArsR_DNA-bd_dom"/>
</dbReference>
<accession>A0A7L4YTJ5</accession>
<keyword evidence="1" id="KW-0805">Transcription regulation</keyword>
<feature type="compositionally biased region" description="Basic residues" evidence="4">
    <location>
        <begin position="175"/>
        <end position="185"/>
    </location>
</feature>
<dbReference type="SMART" id="SM00418">
    <property type="entry name" value="HTH_ARSR"/>
    <property type="match status" value="1"/>
</dbReference>
<feature type="compositionally biased region" description="Basic and acidic residues" evidence="4">
    <location>
        <begin position="154"/>
        <end position="174"/>
    </location>
</feature>
<keyword evidence="2" id="KW-0238">DNA-binding</keyword>
<gene>
    <name evidence="6" type="ORF">EK0264_02815</name>
</gene>
<feature type="compositionally biased region" description="Basic and acidic residues" evidence="4">
    <location>
        <begin position="212"/>
        <end position="245"/>
    </location>
</feature>
<dbReference type="OrthoDB" id="3628427at2"/>
<dbReference type="InterPro" id="IPR036388">
    <property type="entry name" value="WH-like_DNA-bd_sf"/>
</dbReference>
<dbReference type="InterPro" id="IPR036390">
    <property type="entry name" value="WH_DNA-bd_sf"/>
</dbReference>
<dbReference type="InterPro" id="IPR011991">
    <property type="entry name" value="ArsR-like_HTH"/>
</dbReference>
<dbReference type="SUPFAM" id="SSF46785">
    <property type="entry name" value="Winged helix' DNA-binding domain"/>
    <property type="match status" value="1"/>
</dbReference>
<dbReference type="EMBL" id="CP047156">
    <property type="protein sequence ID" value="QHC02244.1"/>
    <property type="molecule type" value="Genomic_DNA"/>
</dbReference>
<dbReference type="PANTHER" id="PTHR43132:SF6">
    <property type="entry name" value="HTH-TYPE TRANSCRIPTIONAL REPRESSOR CZRA"/>
    <property type="match status" value="1"/>
</dbReference>
<dbReference type="GO" id="GO:0003700">
    <property type="term" value="F:DNA-binding transcription factor activity"/>
    <property type="evidence" value="ECO:0007669"/>
    <property type="project" value="InterPro"/>
</dbReference>
<dbReference type="PRINTS" id="PR00778">
    <property type="entry name" value="HTHARSR"/>
</dbReference>
<name>A0A7L4YTJ5_9ACTN</name>
<evidence type="ECO:0000256" key="2">
    <source>
        <dbReference type="ARBA" id="ARBA00023125"/>
    </source>
</evidence>